<protein>
    <recommendedName>
        <fullName evidence="5">Transmembrane protein</fullName>
    </recommendedName>
</protein>
<feature type="region of interest" description="Disordered" evidence="1">
    <location>
        <begin position="410"/>
        <end position="445"/>
    </location>
</feature>
<keyword evidence="2" id="KW-0812">Transmembrane</keyword>
<reference evidence="3" key="1">
    <citation type="submission" date="2020-09" db="EMBL/GenBank/DDBJ databases">
        <title>Comparative genome analyses of four rice-infecting Rhizoctonia solani isolates reveal extensive enrichment of homogalacturonan modification genes.</title>
        <authorList>
            <person name="Lee D.-Y."/>
            <person name="Jeon J."/>
            <person name="Kim K.-T."/>
            <person name="Cheong K."/>
            <person name="Song H."/>
            <person name="Choi G."/>
            <person name="Ko J."/>
            <person name="Opiyo S.O."/>
            <person name="Zuo S."/>
            <person name="Madhav S."/>
            <person name="Lee Y.-H."/>
            <person name="Wang G.-L."/>
        </authorList>
    </citation>
    <scope>NUCLEOTIDE SEQUENCE</scope>
    <source>
        <strain evidence="3">AG1-IA YN-7</strain>
    </source>
</reference>
<dbReference type="EMBL" id="JACYCC010000041">
    <property type="protein sequence ID" value="KAF8676835.1"/>
    <property type="molecule type" value="Genomic_DNA"/>
</dbReference>
<comment type="caution">
    <text evidence="3">The sequence shown here is derived from an EMBL/GenBank/DDBJ whole genome shotgun (WGS) entry which is preliminary data.</text>
</comment>
<proteinExistence type="predicted"/>
<feature type="region of interest" description="Disordered" evidence="1">
    <location>
        <begin position="326"/>
        <end position="368"/>
    </location>
</feature>
<gene>
    <name evidence="3" type="ORF">RHS04_06246</name>
</gene>
<accession>A0A8H7H3X6</accession>
<evidence type="ECO:0000313" key="3">
    <source>
        <dbReference type="EMBL" id="KAF8676835.1"/>
    </source>
</evidence>
<feature type="compositionally biased region" description="Polar residues" evidence="1">
    <location>
        <begin position="411"/>
        <end position="427"/>
    </location>
</feature>
<sequence length="445" mass="48775">MTELPAWTWPSPSPVQEAISTPIKLDLPFYEDVWGYWNGNRLQQHYASTSTYSDAPYSRAVLFFRGRSVTYYADQGNFSQAAVSIDGQAEDFVNLTSSTPMYKQPVWSKNLTEGDHQLVIRHAGPPNTNIMIDYVSFLSGDGAVSTSAGLAASSVANTAVTVNCTDPRMIYTPNWRPVEDGMFYARRSLLTQSSGASAQFTFNGTAIWYFTDTNSDHAQLRIRIDDDEEGQIVRGYSLNPLVQRLVWSKTDLPPGTHTINITHDDSDGKYATLDFFRYVESAGTEPYAKTGGLTVGAIVGIVIAGLFLLGILYCIAIRWAVPRSRTDRDSDAPPSYHAANSNSQSSISSSQRPDFITTPHMTHLGDPRIVPSPAPFTTRQATPEPAELVLDTPAQRYRDSARLLLAGNRASHGSSIGASNRLRSASTPDLHAKIPSNPPSYQGHT</sequence>
<organism evidence="3 4">
    <name type="scientific">Rhizoctonia solani</name>
    <dbReference type="NCBI Taxonomy" id="456999"/>
    <lineage>
        <taxon>Eukaryota</taxon>
        <taxon>Fungi</taxon>
        <taxon>Dikarya</taxon>
        <taxon>Basidiomycota</taxon>
        <taxon>Agaricomycotina</taxon>
        <taxon>Agaricomycetes</taxon>
        <taxon>Cantharellales</taxon>
        <taxon>Ceratobasidiaceae</taxon>
        <taxon>Rhizoctonia</taxon>
    </lineage>
</organism>
<evidence type="ECO:0000256" key="2">
    <source>
        <dbReference type="SAM" id="Phobius"/>
    </source>
</evidence>
<evidence type="ECO:0000313" key="4">
    <source>
        <dbReference type="Proteomes" id="UP000650582"/>
    </source>
</evidence>
<keyword evidence="2" id="KW-0472">Membrane</keyword>
<dbReference type="AlphaFoldDB" id="A0A8H7H3X6"/>
<feature type="transmembrane region" description="Helical" evidence="2">
    <location>
        <begin position="295"/>
        <end position="321"/>
    </location>
</feature>
<dbReference type="Gene3D" id="2.60.120.260">
    <property type="entry name" value="Galactose-binding domain-like"/>
    <property type="match status" value="2"/>
</dbReference>
<name>A0A8H7H3X6_9AGAM</name>
<dbReference type="Proteomes" id="UP000650582">
    <property type="component" value="Unassembled WGS sequence"/>
</dbReference>
<evidence type="ECO:0000256" key="1">
    <source>
        <dbReference type="SAM" id="MobiDB-lite"/>
    </source>
</evidence>
<keyword evidence="2" id="KW-1133">Transmembrane helix</keyword>
<evidence type="ECO:0008006" key="5">
    <source>
        <dbReference type="Google" id="ProtNLM"/>
    </source>
</evidence>
<feature type="compositionally biased region" description="Low complexity" evidence="1">
    <location>
        <begin position="340"/>
        <end position="351"/>
    </location>
</feature>